<dbReference type="PANTHER" id="PTHR47245:SF1">
    <property type="entry name" value="FOLDASE PROTEIN PRSA"/>
    <property type="match status" value="1"/>
</dbReference>
<dbReference type="Gene3D" id="1.10.4030.10">
    <property type="entry name" value="Porin chaperone SurA, peptide-binding domain"/>
    <property type="match status" value="1"/>
</dbReference>
<dbReference type="EC" id="5.2.1.8" evidence="2"/>
<sequence>MRLLRVLGLLILAVCVLVWGWSIWAEEAPMPTSQGVERKIVAEVNGEPIYLEDLERIWNSLPEAYRTQFPRGMQDLLEQFIRQLLLLQEARKIGLESDPEVVKQIEELKKQVLIREIIKREIIEKVQVSDEEIQKEYNANPTLYTEPEQVKARHIMVSSREKAEAILAELKTGRPFEEVAREKSESPDALSGGAMGYIRRGDLDPEIEKVLFELAPGNYSDIVEINDGFHIFLVEEHLKPRLKELSEVREEIIARLTPQKQQEAFEKWIEELKSKAEIAIIEENLPSGSNAEKVQEGGSPSP</sequence>
<dbReference type="PANTHER" id="PTHR47245">
    <property type="entry name" value="PEPTIDYLPROLYL ISOMERASE"/>
    <property type="match status" value="1"/>
</dbReference>
<evidence type="ECO:0000256" key="6">
    <source>
        <dbReference type="PROSITE-ProRule" id="PRU00278"/>
    </source>
</evidence>
<protein>
    <recommendedName>
        <fullName evidence="2">peptidylprolyl isomerase</fullName>
        <ecNumber evidence="2">5.2.1.8</ecNumber>
    </recommendedName>
</protein>
<dbReference type="EMBL" id="DTEN01000287">
    <property type="protein sequence ID" value="HGI75441.1"/>
    <property type="molecule type" value="Genomic_DNA"/>
</dbReference>
<organism evidence="8">
    <name type="scientific">Candidatus Caldatribacterium californiense</name>
    <dbReference type="NCBI Taxonomy" id="1454726"/>
    <lineage>
        <taxon>Bacteria</taxon>
        <taxon>Pseudomonadati</taxon>
        <taxon>Atribacterota</taxon>
        <taxon>Atribacteria</taxon>
        <taxon>Atribacterales</taxon>
        <taxon>Candidatus Caldatribacteriaceae</taxon>
        <taxon>Candidatus Caldatribacterium</taxon>
    </lineage>
</organism>
<comment type="caution">
    <text evidence="8">The sequence shown here is derived from an EMBL/GenBank/DDBJ whole genome shotgun (WGS) entry which is preliminary data.</text>
</comment>
<name>A0A7V3YMT9_9BACT</name>
<keyword evidence="5 6" id="KW-0413">Isomerase</keyword>
<keyword evidence="4 6" id="KW-0697">Rotamase</keyword>
<dbReference type="Pfam" id="PF13145">
    <property type="entry name" value="Rotamase_2"/>
    <property type="match status" value="1"/>
</dbReference>
<dbReference type="AlphaFoldDB" id="A0A7V3YMT9"/>
<dbReference type="InterPro" id="IPR046357">
    <property type="entry name" value="PPIase_dom_sf"/>
</dbReference>
<reference evidence="8" key="1">
    <citation type="journal article" date="2020" name="mSystems">
        <title>Genome- and Community-Level Interaction Insights into Carbon Utilization and Element Cycling Functions of Hydrothermarchaeota in Hydrothermal Sediment.</title>
        <authorList>
            <person name="Zhou Z."/>
            <person name="Liu Y."/>
            <person name="Xu W."/>
            <person name="Pan J."/>
            <person name="Luo Z.H."/>
            <person name="Li M."/>
        </authorList>
    </citation>
    <scope>NUCLEOTIDE SEQUENCE [LARGE SCALE GENOMIC DNA]</scope>
    <source>
        <strain evidence="8">SpSt-716</strain>
    </source>
</reference>
<dbReference type="SUPFAM" id="SSF54534">
    <property type="entry name" value="FKBP-like"/>
    <property type="match status" value="1"/>
</dbReference>
<keyword evidence="3" id="KW-0732">Signal</keyword>
<evidence type="ECO:0000256" key="4">
    <source>
        <dbReference type="ARBA" id="ARBA00023110"/>
    </source>
</evidence>
<accession>A0A7V3YMT9</accession>
<evidence type="ECO:0000256" key="5">
    <source>
        <dbReference type="ARBA" id="ARBA00023235"/>
    </source>
</evidence>
<dbReference type="InterPro" id="IPR050245">
    <property type="entry name" value="PrsA_foldase"/>
</dbReference>
<evidence type="ECO:0000256" key="3">
    <source>
        <dbReference type="ARBA" id="ARBA00022729"/>
    </source>
</evidence>
<dbReference type="Gene3D" id="3.10.50.40">
    <property type="match status" value="1"/>
</dbReference>
<dbReference type="Pfam" id="PF13624">
    <property type="entry name" value="SurA_N_3"/>
    <property type="match status" value="1"/>
</dbReference>
<dbReference type="GO" id="GO:0003755">
    <property type="term" value="F:peptidyl-prolyl cis-trans isomerase activity"/>
    <property type="evidence" value="ECO:0007669"/>
    <property type="project" value="UniProtKB-KW"/>
</dbReference>
<evidence type="ECO:0000256" key="2">
    <source>
        <dbReference type="ARBA" id="ARBA00013194"/>
    </source>
</evidence>
<gene>
    <name evidence="8" type="ORF">ENU96_07180</name>
</gene>
<dbReference type="PROSITE" id="PS50198">
    <property type="entry name" value="PPIC_PPIASE_2"/>
    <property type="match status" value="1"/>
</dbReference>
<evidence type="ECO:0000256" key="1">
    <source>
        <dbReference type="ARBA" id="ARBA00000971"/>
    </source>
</evidence>
<evidence type="ECO:0000313" key="8">
    <source>
        <dbReference type="EMBL" id="HGI75441.1"/>
    </source>
</evidence>
<feature type="domain" description="PpiC" evidence="7">
    <location>
        <begin position="147"/>
        <end position="236"/>
    </location>
</feature>
<dbReference type="InterPro" id="IPR027304">
    <property type="entry name" value="Trigger_fact/SurA_dom_sf"/>
</dbReference>
<proteinExistence type="predicted"/>
<comment type="catalytic activity">
    <reaction evidence="1">
        <text>[protein]-peptidylproline (omega=180) = [protein]-peptidylproline (omega=0)</text>
        <dbReference type="Rhea" id="RHEA:16237"/>
        <dbReference type="Rhea" id="RHEA-COMP:10747"/>
        <dbReference type="Rhea" id="RHEA-COMP:10748"/>
        <dbReference type="ChEBI" id="CHEBI:83833"/>
        <dbReference type="ChEBI" id="CHEBI:83834"/>
        <dbReference type="EC" id="5.2.1.8"/>
    </reaction>
</comment>
<evidence type="ECO:0000259" key="7">
    <source>
        <dbReference type="PROSITE" id="PS50198"/>
    </source>
</evidence>
<dbReference type="SUPFAM" id="SSF109998">
    <property type="entry name" value="Triger factor/SurA peptide-binding domain-like"/>
    <property type="match status" value="1"/>
</dbReference>
<dbReference type="InterPro" id="IPR000297">
    <property type="entry name" value="PPIase_PpiC"/>
</dbReference>